<evidence type="ECO:0000256" key="1">
    <source>
        <dbReference type="SAM" id="SignalP"/>
    </source>
</evidence>
<organism evidence="3 4">
    <name type="scientific">Edaphobacter aggregans</name>
    <dbReference type="NCBI Taxonomy" id="570835"/>
    <lineage>
        <taxon>Bacteria</taxon>
        <taxon>Pseudomonadati</taxon>
        <taxon>Acidobacteriota</taxon>
        <taxon>Terriglobia</taxon>
        <taxon>Terriglobales</taxon>
        <taxon>Acidobacteriaceae</taxon>
        <taxon>Edaphobacter</taxon>
    </lineage>
</organism>
<evidence type="ECO:0000259" key="2">
    <source>
        <dbReference type="Pfam" id="PF07589"/>
    </source>
</evidence>
<dbReference type="InterPro" id="IPR013424">
    <property type="entry name" value="Ice-binding_C"/>
</dbReference>
<evidence type="ECO:0000313" key="3">
    <source>
        <dbReference type="EMBL" id="RSL16735.1"/>
    </source>
</evidence>
<gene>
    <name evidence="3" type="ORF">EDE15_2258</name>
</gene>
<sequence length="234" mass="23793">MKLLRLGLPSLSALILSVAVTAAIPAQADTISWATWSSVTSGNPGSATGTIAPGITVTYSGQTDALLIGYPSWTPSTSYTSSVIGNAPPADGNAVKLEGGSSITETITFSSALTNPVLAIWSLGQSNDPTAFDFAASEPFTVVAGGPSTEYNGGSITQSGDNVIGIEGNGVIQFNGTFTTITFTTPDFENYYAFTVGADSSTSPVPEPGALSLVGLGLAALPFARRSLSRLRAS</sequence>
<dbReference type="RefSeq" id="WP_125485305.1">
    <property type="nucleotide sequence ID" value="NZ_RSDW01000001.1"/>
</dbReference>
<name>A0A428MIH9_9BACT</name>
<evidence type="ECO:0000313" key="4">
    <source>
        <dbReference type="Proteomes" id="UP000269669"/>
    </source>
</evidence>
<proteinExistence type="predicted"/>
<reference evidence="3 4" key="1">
    <citation type="submission" date="2018-12" db="EMBL/GenBank/DDBJ databases">
        <title>Sequencing of bacterial isolates from soil warming experiment in Harvard Forest, Massachusetts, USA.</title>
        <authorList>
            <person name="Deangelis K."/>
        </authorList>
    </citation>
    <scope>NUCLEOTIDE SEQUENCE [LARGE SCALE GENOMIC DNA]</scope>
    <source>
        <strain evidence="3 4">EB153</strain>
    </source>
</reference>
<dbReference type="Pfam" id="PF07589">
    <property type="entry name" value="PEP-CTERM"/>
    <property type="match status" value="1"/>
</dbReference>
<feature type="chain" id="PRO_5019301397" evidence="1">
    <location>
        <begin position="29"/>
        <end position="234"/>
    </location>
</feature>
<dbReference type="EMBL" id="RSDW01000001">
    <property type="protein sequence ID" value="RSL16735.1"/>
    <property type="molecule type" value="Genomic_DNA"/>
</dbReference>
<comment type="caution">
    <text evidence="3">The sequence shown here is derived from an EMBL/GenBank/DDBJ whole genome shotgun (WGS) entry which is preliminary data.</text>
</comment>
<keyword evidence="4" id="KW-1185">Reference proteome</keyword>
<protein>
    <submittedName>
        <fullName evidence="3">PEP-CTERM motif-containing protein</fullName>
    </submittedName>
</protein>
<keyword evidence="1" id="KW-0732">Signal</keyword>
<dbReference type="OrthoDB" id="8559815at2"/>
<dbReference type="Proteomes" id="UP000269669">
    <property type="component" value="Unassembled WGS sequence"/>
</dbReference>
<feature type="signal peptide" evidence="1">
    <location>
        <begin position="1"/>
        <end position="28"/>
    </location>
</feature>
<feature type="domain" description="Ice-binding protein C-terminal" evidence="2">
    <location>
        <begin position="204"/>
        <end position="226"/>
    </location>
</feature>
<dbReference type="AlphaFoldDB" id="A0A428MIH9"/>
<accession>A0A428MIH9</accession>